<keyword evidence="3" id="KW-1185">Reference proteome</keyword>
<dbReference type="CDD" id="cd05233">
    <property type="entry name" value="SDR_c"/>
    <property type="match status" value="1"/>
</dbReference>
<accession>A0A081N0F0</accession>
<dbReference type="eggNOG" id="COG1028">
    <property type="taxonomic scope" value="Bacteria"/>
</dbReference>
<protein>
    <recommendedName>
        <fullName evidence="4">Short-chain dehydrogenase</fullName>
    </recommendedName>
</protein>
<dbReference type="InterPro" id="IPR002347">
    <property type="entry name" value="SDR_fam"/>
</dbReference>
<comment type="caution">
    <text evidence="2">The sequence shown here is derived from an EMBL/GenBank/DDBJ whole genome shotgun (WGS) entry which is preliminary data.</text>
</comment>
<evidence type="ECO:0000313" key="3">
    <source>
        <dbReference type="Proteomes" id="UP000028006"/>
    </source>
</evidence>
<name>A0A081N0F0_9GAMM</name>
<reference evidence="2 3" key="1">
    <citation type="submission" date="2014-06" db="EMBL/GenBank/DDBJ databases">
        <title>Whole Genome Sequences of Three Symbiotic Endozoicomonas Bacteria.</title>
        <authorList>
            <person name="Neave M.J."/>
            <person name="Apprill A."/>
            <person name="Voolstra C.R."/>
        </authorList>
    </citation>
    <scope>NUCLEOTIDE SEQUENCE [LARGE SCALE GENOMIC DNA]</scope>
    <source>
        <strain evidence="2 3">LMG 24815</strain>
    </source>
</reference>
<evidence type="ECO:0008006" key="4">
    <source>
        <dbReference type="Google" id="ProtNLM"/>
    </source>
</evidence>
<dbReference type="AlphaFoldDB" id="A0A081N0F0"/>
<evidence type="ECO:0000256" key="1">
    <source>
        <dbReference type="ARBA" id="ARBA00006484"/>
    </source>
</evidence>
<evidence type="ECO:0000313" key="2">
    <source>
        <dbReference type="EMBL" id="KEQ11923.1"/>
    </source>
</evidence>
<dbReference type="EMBL" id="JOKG01000005">
    <property type="protein sequence ID" value="KEQ11923.1"/>
    <property type="molecule type" value="Genomic_DNA"/>
</dbReference>
<sequence length="243" mass="26572">MSVHRMIIGASSEIGRETMRVLDRQGDRILAHGFHNTQSLENMGKGMLCQLDTLGADLSREEDCERFIEQAKALCEGPDHLIFAQSPRLELTRFKKITRDQALQHLQVQALSSLEIAKAFLPGMAKRGYGRVVFIISSVTLGMPPNAMADYTMAKYAQLGLMRSLAKEYGSKGVTVNAVSPSMVDTPFIEGLPDNMRLQGAASHPLRRHATVSEVAPAVAFLLSDEARYINGTNLPITGGESV</sequence>
<organism evidence="2 3">
    <name type="scientific">Endozoicomonas montiporae</name>
    <dbReference type="NCBI Taxonomy" id="1027273"/>
    <lineage>
        <taxon>Bacteria</taxon>
        <taxon>Pseudomonadati</taxon>
        <taxon>Pseudomonadota</taxon>
        <taxon>Gammaproteobacteria</taxon>
        <taxon>Oceanospirillales</taxon>
        <taxon>Endozoicomonadaceae</taxon>
        <taxon>Endozoicomonas</taxon>
    </lineage>
</organism>
<dbReference type="Proteomes" id="UP000028006">
    <property type="component" value="Unassembled WGS sequence"/>
</dbReference>
<dbReference type="InterPro" id="IPR050259">
    <property type="entry name" value="SDR"/>
</dbReference>
<dbReference type="PRINTS" id="PR00081">
    <property type="entry name" value="GDHRDH"/>
</dbReference>
<dbReference type="Pfam" id="PF13561">
    <property type="entry name" value="adh_short_C2"/>
    <property type="match status" value="1"/>
</dbReference>
<comment type="similarity">
    <text evidence="1">Belongs to the short-chain dehydrogenases/reductases (SDR) family.</text>
</comment>
<proteinExistence type="inferred from homology"/>
<dbReference type="Gene3D" id="3.40.50.720">
    <property type="entry name" value="NAD(P)-binding Rossmann-like Domain"/>
    <property type="match status" value="1"/>
</dbReference>
<dbReference type="SUPFAM" id="SSF51735">
    <property type="entry name" value="NAD(P)-binding Rossmann-fold domains"/>
    <property type="match status" value="1"/>
</dbReference>
<dbReference type="RefSeq" id="WP_034879065.1">
    <property type="nucleotide sequence ID" value="NZ_JOKG01000005.1"/>
</dbReference>
<dbReference type="InterPro" id="IPR036291">
    <property type="entry name" value="NAD(P)-bd_dom_sf"/>
</dbReference>
<gene>
    <name evidence="2" type="ORF">GZ77_22710</name>
</gene>
<dbReference type="PANTHER" id="PTHR42879">
    <property type="entry name" value="3-OXOACYL-(ACYL-CARRIER-PROTEIN) REDUCTASE"/>
    <property type="match status" value="1"/>
</dbReference>